<dbReference type="PANTHER" id="PTHR37418:SF1">
    <property type="entry name" value="3-KETO-5-AMINOHEXANOATE CLEAVAGE PROTEIN"/>
    <property type="match status" value="1"/>
</dbReference>
<comment type="caution">
    <text evidence="1">The sequence shown here is derived from an EMBL/GenBank/DDBJ whole genome shotgun (WGS) entry which is preliminary data.</text>
</comment>
<dbReference type="InterPro" id="IPR008567">
    <property type="entry name" value="BKACE"/>
</dbReference>
<accession>A0ABR9PB97</accession>
<dbReference type="InterPro" id="IPR013785">
    <property type="entry name" value="Aldolase_TIM"/>
</dbReference>
<dbReference type="PANTHER" id="PTHR37418">
    <property type="entry name" value="3-KETO-5-AMINOHEXANOATE CLEAVAGE ENZYME-RELATED"/>
    <property type="match status" value="1"/>
</dbReference>
<sequence length="242" mass="25736">MRIVACLNGDRRPGSHPALPVSLDQMVQDAHSAVEAGATDLHVHPRGPGGAESLDPQVVGSLMERLRDDGPQVPVSLTTALSAESDPVRRYDLVQRWASPVLPDSVTVNLHEAGSVDLVHLLHDRRVDVEAGLWTVDAARILVATGIPVSAVLIEPTQVQVGDARRNADTIVALLDRAEDRRPRMLHGADATAWPLLEAALAAGMDVRIGLEDTLRLPDGEEAQDNADLVARAAEMASANAA</sequence>
<organism evidence="1 2">
    <name type="scientific">Nocardiopsis coralli</name>
    <dbReference type="NCBI Taxonomy" id="2772213"/>
    <lineage>
        <taxon>Bacteria</taxon>
        <taxon>Bacillati</taxon>
        <taxon>Actinomycetota</taxon>
        <taxon>Actinomycetes</taxon>
        <taxon>Streptosporangiales</taxon>
        <taxon>Nocardiopsidaceae</taxon>
        <taxon>Nocardiopsis</taxon>
    </lineage>
</organism>
<proteinExistence type="predicted"/>
<keyword evidence="2" id="KW-1185">Reference proteome</keyword>
<reference evidence="1 2" key="1">
    <citation type="submission" date="2020-09" db="EMBL/GenBank/DDBJ databases">
        <title>Diversity and distribution of actinomycetes associated with coral in the coast of Hainan.</title>
        <authorList>
            <person name="Li F."/>
        </authorList>
    </citation>
    <scope>NUCLEOTIDE SEQUENCE [LARGE SCALE GENOMIC DNA]</scope>
    <source>
        <strain evidence="1 2">HNM0947</strain>
    </source>
</reference>
<gene>
    <name evidence="1" type="ORF">IDM40_20830</name>
</gene>
<dbReference type="Gene3D" id="3.20.20.70">
    <property type="entry name" value="Aldolase class I"/>
    <property type="match status" value="1"/>
</dbReference>
<evidence type="ECO:0000313" key="2">
    <source>
        <dbReference type="Proteomes" id="UP000806528"/>
    </source>
</evidence>
<dbReference type="RefSeq" id="WP_193123720.1">
    <property type="nucleotide sequence ID" value="NZ_JADBGI010000021.1"/>
</dbReference>
<name>A0ABR9PB97_9ACTN</name>
<protein>
    <submittedName>
        <fullName evidence="1">3-keto-5-aminohexanoate cleavage protein</fullName>
    </submittedName>
</protein>
<dbReference type="Proteomes" id="UP000806528">
    <property type="component" value="Unassembled WGS sequence"/>
</dbReference>
<dbReference type="EMBL" id="JADBGI010000021">
    <property type="protein sequence ID" value="MBE3001118.1"/>
    <property type="molecule type" value="Genomic_DNA"/>
</dbReference>
<dbReference type="Pfam" id="PF05853">
    <property type="entry name" value="BKACE"/>
    <property type="match status" value="1"/>
</dbReference>
<evidence type="ECO:0000313" key="1">
    <source>
        <dbReference type="EMBL" id="MBE3001118.1"/>
    </source>
</evidence>